<name>A0A8J7IV76_9CYAN</name>
<dbReference type="Proteomes" id="UP000654482">
    <property type="component" value="Unassembled WGS sequence"/>
</dbReference>
<accession>A0A8J7IV76</accession>
<reference evidence="1" key="1">
    <citation type="submission" date="2020-10" db="EMBL/GenBank/DDBJ databases">
        <authorList>
            <person name="Castelo-Branco R."/>
            <person name="Eusebio N."/>
            <person name="Adriana R."/>
            <person name="Vieira A."/>
            <person name="Brugerolle De Fraissinette N."/>
            <person name="Rezende De Castro R."/>
            <person name="Schneider M.P."/>
            <person name="Vasconcelos V."/>
            <person name="Leao P.N."/>
        </authorList>
    </citation>
    <scope>NUCLEOTIDE SEQUENCE</scope>
    <source>
        <strain evidence="1">LEGE 07157</strain>
    </source>
</reference>
<keyword evidence="2" id="KW-1185">Reference proteome</keyword>
<organism evidence="1 2">
    <name type="scientific">Lusitaniella coriacea LEGE 07157</name>
    <dbReference type="NCBI Taxonomy" id="945747"/>
    <lineage>
        <taxon>Bacteria</taxon>
        <taxon>Bacillati</taxon>
        <taxon>Cyanobacteriota</taxon>
        <taxon>Cyanophyceae</taxon>
        <taxon>Spirulinales</taxon>
        <taxon>Lusitaniellaceae</taxon>
        <taxon>Lusitaniella</taxon>
    </lineage>
</organism>
<sequence>MLDRSINCQNDITKLKTVQAEFLEALLEKEAIYPWNPAEPETEEYLAHLEQEFSLADWSETQDVLPRTEGLFSAFDRCWSASGVEALCDSLWERFGECVPRKWLGAIAAQAETLASQEMHLADRLVQCVQPILSQWGEEDLYLFARPFVYAMRSAEQEDCDRVDWDTLSPIERARYTLKIARYAVKQLEANDSD</sequence>
<dbReference type="AlphaFoldDB" id="A0A8J7IV76"/>
<evidence type="ECO:0000313" key="2">
    <source>
        <dbReference type="Proteomes" id="UP000654482"/>
    </source>
</evidence>
<protein>
    <submittedName>
        <fullName evidence="1">Uncharacterized protein</fullName>
    </submittedName>
</protein>
<proteinExistence type="predicted"/>
<evidence type="ECO:0000313" key="1">
    <source>
        <dbReference type="EMBL" id="MBE9117043.1"/>
    </source>
</evidence>
<dbReference type="RefSeq" id="WP_194030136.1">
    <property type="nucleotide sequence ID" value="NZ_JADEWZ010000020.1"/>
</dbReference>
<dbReference type="EMBL" id="JADEWZ010000020">
    <property type="protein sequence ID" value="MBE9117043.1"/>
    <property type="molecule type" value="Genomic_DNA"/>
</dbReference>
<comment type="caution">
    <text evidence="1">The sequence shown here is derived from an EMBL/GenBank/DDBJ whole genome shotgun (WGS) entry which is preliminary data.</text>
</comment>
<gene>
    <name evidence="1" type="ORF">IQ249_14170</name>
</gene>